<organism evidence="2 3">
    <name type="scientific">Pseudomonas putida</name>
    <name type="common">Arthrobacter siderocapsulatus</name>
    <dbReference type="NCBI Taxonomy" id="303"/>
    <lineage>
        <taxon>Bacteria</taxon>
        <taxon>Pseudomonadati</taxon>
        <taxon>Pseudomonadota</taxon>
        <taxon>Gammaproteobacteria</taxon>
        <taxon>Pseudomonadales</taxon>
        <taxon>Pseudomonadaceae</taxon>
        <taxon>Pseudomonas</taxon>
    </lineage>
</organism>
<accession>A0AAD0PCQ8</accession>
<evidence type="ECO:0000313" key="3">
    <source>
        <dbReference type="Proteomes" id="UP000251617"/>
    </source>
</evidence>
<gene>
    <name evidence="2" type="ORF">C1S65_04790</name>
</gene>
<name>A0AAD0PCQ8_PSEPU</name>
<keyword evidence="1" id="KW-0732">Signal</keyword>
<dbReference type="AlphaFoldDB" id="A0AAD0PCQ8"/>
<protein>
    <recommendedName>
        <fullName evidence="4">DUF2790 domain-containing protein</fullName>
    </recommendedName>
</protein>
<feature type="chain" id="PRO_5042028217" description="DUF2790 domain-containing protein" evidence="1">
    <location>
        <begin position="22"/>
        <end position="88"/>
    </location>
</feature>
<reference evidence="2 3" key="1">
    <citation type="submission" date="2018-06" db="EMBL/GenBank/DDBJ databases">
        <title>The genome of Pseudomonas putida NX-1, a lignin degrader.</title>
        <authorList>
            <person name="Xu Z."/>
        </authorList>
    </citation>
    <scope>NUCLEOTIDE SEQUENCE [LARGE SCALE GENOMIC DNA]</scope>
    <source>
        <strain evidence="2 3">NX-1</strain>
    </source>
</reference>
<dbReference type="InterPro" id="IPR021245">
    <property type="entry name" value="DUF2790"/>
</dbReference>
<evidence type="ECO:0000256" key="1">
    <source>
        <dbReference type="SAM" id="SignalP"/>
    </source>
</evidence>
<sequence>MIMKKFIVALALMTPAAFAVAQSNNPDTDAHPYRYGDVIDVDKVVSQDVVVQSETSQALETVKLVYRDHAGVEHDLYYKRVAETHQDS</sequence>
<evidence type="ECO:0000313" key="2">
    <source>
        <dbReference type="EMBL" id="AXA23466.1"/>
    </source>
</evidence>
<feature type="signal peptide" evidence="1">
    <location>
        <begin position="1"/>
        <end position="21"/>
    </location>
</feature>
<dbReference type="EMBL" id="CP030750">
    <property type="protein sequence ID" value="AXA23466.1"/>
    <property type="molecule type" value="Genomic_DNA"/>
</dbReference>
<dbReference type="Gene3D" id="2.30.140.50">
    <property type="entry name" value="Protein of unknown function DUF2790"/>
    <property type="match status" value="1"/>
</dbReference>
<proteinExistence type="predicted"/>
<dbReference type="Proteomes" id="UP000251617">
    <property type="component" value="Chromosome"/>
</dbReference>
<dbReference type="Pfam" id="PF10976">
    <property type="entry name" value="DUF2790"/>
    <property type="match status" value="1"/>
</dbReference>
<evidence type="ECO:0008006" key="4">
    <source>
        <dbReference type="Google" id="ProtNLM"/>
    </source>
</evidence>